<protein>
    <submittedName>
        <fullName evidence="10">DNA-binding response regulator</fullName>
    </submittedName>
</protein>
<dbReference type="SUPFAM" id="SSF52172">
    <property type="entry name" value="CheY-like"/>
    <property type="match status" value="1"/>
</dbReference>
<dbReference type="Proteomes" id="UP000034507">
    <property type="component" value="Unassembled WGS sequence"/>
</dbReference>
<keyword evidence="2" id="KW-0902">Two-component regulatory system</keyword>
<dbReference type="CDD" id="cd17574">
    <property type="entry name" value="REC_OmpR"/>
    <property type="match status" value="1"/>
</dbReference>
<dbReference type="GO" id="GO:0005829">
    <property type="term" value="C:cytosol"/>
    <property type="evidence" value="ECO:0007669"/>
    <property type="project" value="TreeGrafter"/>
</dbReference>
<dbReference type="InterPro" id="IPR001867">
    <property type="entry name" value="OmpR/PhoB-type_DNA-bd"/>
</dbReference>
<dbReference type="InterPro" id="IPR039420">
    <property type="entry name" value="WalR-like"/>
</dbReference>
<dbReference type="InterPro" id="IPR036388">
    <property type="entry name" value="WH-like_DNA-bd_sf"/>
</dbReference>
<dbReference type="Pfam" id="PF00486">
    <property type="entry name" value="Trans_reg_C"/>
    <property type="match status" value="1"/>
</dbReference>
<evidence type="ECO:0000256" key="3">
    <source>
        <dbReference type="ARBA" id="ARBA00023015"/>
    </source>
</evidence>
<dbReference type="Gene3D" id="6.10.250.690">
    <property type="match status" value="1"/>
</dbReference>
<accession>A0A0G0XAG6</accession>
<dbReference type="FunFam" id="1.10.10.10:FF:000005">
    <property type="entry name" value="Two-component system response regulator"/>
    <property type="match status" value="1"/>
</dbReference>
<organism evidence="10 11">
    <name type="scientific">candidate division WWE3 bacterium GW2011_GWC1_41_7</name>
    <dbReference type="NCBI Taxonomy" id="1619119"/>
    <lineage>
        <taxon>Bacteria</taxon>
        <taxon>Katanobacteria</taxon>
    </lineage>
</organism>
<dbReference type="PANTHER" id="PTHR48111:SF22">
    <property type="entry name" value="REGULATOR OF RPOS"/>
    <property type="match status" value="1"/>
</dbReference>
<dbReference type="PANTHER" id="PTHR48111">
    <property type="entry name" value="REGULATOR OF RPOS"/>
    <property type="match status" value="1"/>
</dbReference>
<dbReference type="Gene3D" id="3.40.50.2300">
    <property type="match status" value="1"/>
</dbReference>
<dbReference type="InterPro" id="IPR001789">
    <property type="entry name" value="Sig_transdc_resp-reg_receiver"/>
</dbReference>
<dbReference type="SMART" id="SM00448">
    <property type="entry name" value="REC"/>
    <property type="match status" value="1"/>
</dbReference>
<feature type="domain" description="OmpR/PhoB-type" evidence="9">
    <location>
        <begin position="125"/>
        <end position="223"/>
    </location>
</feature>
<name>A0A0G0XAG6_UNCKA</name>
<keyword evidence="1 6" id="KW-0597">Phosphoprotein</keyword>
<evidence type="ECO:0000313" key="10">
    <source>
        <dbReference type="EMBL" id="KKS21377.1"/>
    </source>
</evidence>
<evidence type="ECO:0000313" key="11">
    <source>
        <dbReference type="Proteomes" id="UP000034507"/>
    </source>
</evidence>
<dbReference type="AlphaFoldDB" id="A0A0G0XAG6"/>
<dbReference type="PROSITE" id="PS50110">
    <property type="entry name" value="RESPONSE_REGULATORY"/>
    <property type="match status" value="1"/>
</dbReference>
<dbReference type="InterPro" id="IPR011006">
    <property type="entry name" value="CheY-like_superfamily"/>
</dbReference>
<dbReference type="GO" id="GO:0000976">
    <property type="term" value="F:transcription cis-regulatory region binding"/>
    <property type="evidence" value="ECO:0007669"/>
    <property type="project" value="TreeGrafter"/>
</dbReference>
<keyword evidence="3" id="KW-0805">Transcription regulation</keyword>
<comment type="caution">
    <text evidence="10">The sequence shown here is derived from an EMBL/GenBank/DDBJ whole genome shotgun (WGS) entry which is preliminary data.</text>
</comment>
<keyword evidence="5" id="KW-0804">Transcription</keyword>
<dbReference type="SMART" id="SM00862">
    <property type="entry name" value="Trans_reg_C"/>
    <property type="match status" value="1"/>
</dbReference>
<evidence type="ECO:0000256" key="5">
    <source>
        <dbReference type="ARBA" id="ARBA00023163"/>
    </source>
</evidence>
<dbReference type="Gene3D" id="1.10.10.10">
    <property type="entry name" value="Winged helix-like DNA-binding domain superfamily/Winged helix DNA-binding domain"/>
    <property type="match status" value="1"/>
</dbReference>
<dbReference type="PROSITE" id="PS51755">
    <property type="entry name" value="OMPR_PHOB"/>
    <property type="match status" value="1"/>
</dbReference>
<evidence type="ECO:0000259" key="9">
    <source>
        <dbReference type="PROSITE" id="PS51755"/>
    </source>
</evidence>
<dbReference type="GO" id="GO:0032993">
    <property type="term" value="C:protein-DNA complex"/>
    <property type="evidence" value="ECO:0007669"/>
    <property type="project" value="TreeGrafter"/>
</dbReference>
<dbReference type="GO" id="GO:0000156">
    <property type="term" value="F:phosphorelay response regulator activity"/>
    <property type="evidence" value="ECO:0007669"/>
    <property type="project" value="TreeGrafter"/>
</dbReference>
<dbReference type="CDD" id="cd00383">
    <property type="entry name" value="trans_reg_C"/>
    <property type="match status" value="1"/>
</dbReference>
<feature type="domain" description="Response regulatory" evidence="8">
    <location>
        <begin position="4"/>
        <end position="118"/>
    </location>
</feature>
<gene>
    <name evidence="10" type="ORF">UU77_C0003G0005</name>
</gene>
<reference evidence="10 11" key="1">
    <citation type="journal article" date="2015" name="Nature">
        <title>rRNA introns, odd ribosomes, and small enigmatic genomes across a large radiation of phyla.</title>
        <authorList>
            <person name="Brown C.T."/>
            <person name="Hug L.A."/>
            <person name="Thomas B.C."/>
            <person name="Sharon I."/>
            <person name="Castelle C.J."/>
            <person name="Singh A."/>
            <person name="Wilkins M.J."/>
            <person name="Williams K.H."/>
            <person name="Banfield J.F."/>
        </authorList>
    </citation>
    <scope>NUCLEOTIDE SEQUENCE [LARGE SCALE GENOMIC DNA]</scope>
</reference>
<proteinExistence type="predicted"/>
<feature type="modified residue" description="4-aspartylphosphate" evidence="6">
    <location>
        <position position="53"/>
    </location>
</feature>
<evidence type="ECO:0000256" key="6">
    <source>
        <dbReference type="PROSITE-ProRule" id="PRU00169"/>
    </source>
</evidence>
<evidence type="ECO:0000256" key="4">
    <source>
        <dbReference type="ARBA" id="ARBA00023125"/>
    </source>
</evidence>
<dbReference type="Pfam" id="PF00072">
    <property type="entry name" value="Response_reg"/>
    <property type="match status" value="1"/>
</dbReference>
<sequence>MNKTLLIIEDDKNLQKYLQDLLIGEGYSVKVLDDGIKALEIIENIHPDLVVLDLGLPMVKGESVCKDVKKDYPGLPVIILTGKDAVSDKINAFELGADDYITKPFVAEELILRIKARLKENKPEHNLVEIGDLEMNLDSMEVRRGTKIINLTPQEYKLLETLAVNKDKVLSREALLNKIWPNSFDIETRVVDVYISYLRKKVDKGFRKKLIHSVRGFGYVLKDSSAKDE</sequence>
<evidence type="ECO:0000259" key="8">
    <source>
        <dbReference type="PROSITE" id="PS50110"/>
    </source>
</evidence>
<dbReference type="GO" id="GO:0006355">
    <property type="term" value="P:regulation of DNA-templated transcription"/>
    <property type="evidence" value="ECO:0007669"/>
    <property type="project" value="InterPro"/>
</dbReference>
<evidence type="ECO:0000256" key="1">
    <source>
        <dbReference type="ARBA" id="ARBA00022553"/>
    </source>
</evidence>
<evidence type="ECO:0000256" key="2">
    <source>
        <dbReference type="ARBA" id="ARBA00023012"/>
    </source>
</evidence>
<evidence type="ECO:0000256" key="7">
    <source>
        <dbReference type="PROSITE-ProRule" id="PRU01091"/>
    </source>
</evidence>
<keyword evidence="4 7" id="KW-0238">DNA-binding</keyword>
<dbReference type="EMBL" id="LCBX01000003">
    <property type="protein sequence ID" value="KKS21377.1"/>
    <property type="molecule type" value="Genomic_DNA"/>
</dbReference>
<feature type="DNA-binding region" description="OmpR/PhoB-type" evidence="7">
    <location>
        <begin position="125"/>
        <end position="223"/>
    </location>
</feature>